<comment type="caution">
    <text evidence="1">The sequence shown here is derived from an EMBL/GenBank/DDBJ whole genome shotgun (WGS) entry which is preliminary data.</text>
</comment>
<gene>
    <name evidence="1" type="ORF">Tco_1110474</name>
</gene>
<reference evidence="1" key="2">
    <citation type="submission" date="2022-01" db="EMBL/GenBank/DDBJ databases">
        <authorList>
            <person name="Yamashiro T."/>
            <person name="Shiraishi A."/>
            <person name="Satake H."/>
            <person name="Nakayama K."/>
        </authorList>
    </citation>
    <scope>NUCLEOTIDE SEQUENCE</scope>
</reference>
<accession>A0ABQ5IJC5</accession>
<protein>
    <submittedName>
        <fullName evidence="1">Uncharacterized protein</fullName>
    </submittedName>
</protein>
<dbReference type="Proteomes" id="UP001151760">
    <property type="component" value="Unassembled WGS sequence"/>
</dbReference>
<evidence type="ECO:0000313" key="2">
    <source>
        <dbReference type="Proteomes" id="UP001151760"/>
    </source>
</evidence>
<sequence>METIHVKFDELTAMASECNNSGPGFNCSNFQNSLEDSQSLPSKEDLNNLFGPMYEEYYATRTLPNTRKQEKEKRTCGDYLKYEESLVRIKCGSILKKKKSNYLSFQDLRSSCNEDMVKYEGPRPSTT</sequence>
<reference evidence="1" key="1">
    <citation type="journal article" date="2022" name="Int. J. Mol. Sci.">
        <title>Draft Genome of Tanacetum Coccineum: Genomic Comparison of Closely Related Tanacetum-Family Plants.</title>
        <authorList>
            <person name="Yamashiro T."/>
            <person name="Shiraishi A."/>
            <person name="Nakayama K."/>
            <person name="Satake H."/>
        </authorList>
    </citation>
    <scope>NUCLEOTIDE SEQUENCE</scope>
</reference>
<evidence type="ECO:0000313" key="1">
    <source>
        <dbReference type="EMBL" id="GJU00136.1"/>
    </source>
</evidence>
<keyword evidence="2" id="KW-1185">Reference proteome</keyword>
<organism evidence="1 2">
    <name type="scientific">Tanacetum coccineum</name>
    <dbReference type="NCBI Taxonomy" id="301880"/>
    <lineage>
        <taxon>Eukaryota</taxon>
        <taxon>Viridiplantae</taxon>
        <taxon>Streptophyta</taxon>
        <taxon>Embryophyta</taxon>
        <taxon>Tracheophyta</taxon>
        <taxon>Spermatophyta</taxon>
        <taxon>Magnoliopsida</taxon>
        <taxon>eudicotyledons</taxon>
        <taxon>Gunneridae</taxon>
        <taxon>Pentapetalae</taxon>
        <taxon>asterids</taxon>
        <taxon>campanulids</taxon>
        <taxon>Asterales</taxon>
        <taxon>Asteraceae</taxon>
        <taxon>Asteroideae</taxon>
        <taxon>Anthemideae</taxon>
        <taxon>Anthemidinae</taxon>
        <taxon>Tanacetum</taxon>
    </lineage>
</organism>
<proteinExistence type="predicted"/>
<dbReference type="EMBL" id="BQNB010020834">
    <property type="protein sequence ID" value="GJU00136.1"/>
    <property type="molecule type" value="Genomic_DNA"/>
</dbReference>
<name>A0ABQ5IJC5_9ASTR</name>